<evidence type="ECO:0000313" key="5">
    <source>
        <dbReference type="Proteomes" id="UP001186944"/>
    </source>
</evidence>
<keyword evidence="5" id="KW-1185">Reference proteome</keyword>
<feature type="domain" description="ZP" evidence="3">
    <location>
        <begin position="1"/>
        <end position="124"/>
    </location>
</feature>
<name>A0AA88YDU2_PINIB</name>
<dbReference type="PROSITE" id="PS51034">
    <property type="entry name" value="ZP_2"/>
    <property type="match status" value="1"/>
</dbReference>
<dbReference type="AlphaFoldDB" id="A0AA88YDU2"/>
<accession>A0AA88YDU2</accession>
<keyword evidence="2" id="KW-0472">Membrane</keyword>
<evidence type="ECO:0000259" key="3">
    <source>
        <dbReference type="PROSITE" id="PS51034"/>
    </source>
</evidence>
<protein>
    <recommendedName>
        <fullName evidence="3">ZP domain-containing protein</fullName>
    </recommendedName>
</protein>
<keyword evidence="2" id="KW-0812">Transmembrane</keyword>
<evidence type="ECO:0000256" key="1">
    <source>
        <dbReference type="SAM" id="MobiDB-lite"/>
    </source>
</evidence>
<dbReference type="InterPro" id="IPR001507">
    <property type="entry name" value="ZP_dom"/>
</dbReference>
<dbReference type="EMBL" id="VSWD01000005">
    <property type="protein sequence ID" value="KAK3103294.1"/>
    <property type="molecule type" value="Genomic_DNA"/>
</dbReference>
<evidence type="ECO:0000313" key="4">
    <source>
        <dbReference type="EMBL" id="KAK3103294.1"/>
    </source>
</evidence>
<dbReference type="Proteomes" id="UP001186944">
    <property type="component" value="Unassembled WGS sequence"/>
</dbReference>
<feature type="transmembrane region" description="Helical" evidence="2">
    <location>
        <begin position="193"/>
        <end position="215"/>
    </location>
</feature>
<keyword evidence="2" id="KW-1133">Transmembrane helix</keyword>
<sequence length="241" mass="27263">MTVRPSATMTLYSGGRVVNDKSVTLSQRLRMDLKLDSSFLDDFDIEARYCTAATIPVIRDFCPRDEALFPNFQKIRHGFIRNEFGAFRVTTLEGGAVEMVFTCVLKVCLGNCSRPSCEDGTGRRKRSELWVYDENEADDFLTNGLQSETLRHSRVKRQAKIKDITVGAKVRVVTRKVVNEDDDEDEICIDPNMFYGMMAGAGAALGATIIASMLLRRKEKKQNKALVEQGPPTKQQRRRKR</sequence>
<reference evidence="4" key="1">
    <citation type="submission" date="2019-08" db="EMBL/GenBank/DDBJ databases">
        <title>The improved chromosome-level genome for the pearl oyster Pinctada fucata martensii using PacBio sequencing and Hi-C.</title>
        <authorList>
            <person name="Zheng Z."/>
        </authorList>
    </citation>
    <scope>NUCLEOTIDE SEQUENCE</scope>
    <source>
        <strain evidence="4">ZZ-2019</strain>
        <tissue evidence="4">Adductor muscle</tissue>
    </source>
</reference>
<proteinExistence type="predicted"/>
<organism evidence="4 5">
    <name type="scientific">Pinctada imbricata</name>
    <name type="common">Atlantic pearl-oyster</name>
    <name type="synonym">Pinctada martensii</name>
    <dbReference type="NCBI Taxonomy" id="66713"/>
    <lineage>
        <taxon>Eukaryota</taxon>
        <taxon>Metazoa</taxon>
        <taxon>Spiralia</taxon>
        <taxon>Lophotrochozoa</taxon>
        <taxon>Mollusca</taxon>
        <taxon>Bivalvia</taxon>
        <taxon>Autobranchia</taxon>
        <taxon>Pteriomorphia</taxon>
        <taxon>Pterioida</taxon>
        <taxon>Pterioidea</taxon>
        <taxon>Pteriidae</taxon>
        <taxon>Pinctada</taxon>
    </lineage>
</organism>
<evidence type="ECO:0000256" key="2">
    <source>
        <dbReference type="SAM" id="Phobius"/>
    </source>
</evidence>
<comment type="caution">
    <text evidence="4">The sequence shown here is derived from an EMBL/GenBank/DDBJ whole genome shotgun (WGS) entry which is preliminary data.</text>
</comment>
<gene>
    <name evidence="4" type="ORF">FSP39_018282</name>
</gene>
<feature type="region of interest" description="Disordered" evidence="1">
    <location>
        <begin position="221"/>
        <end position="241"/>
    </location>
</feature>